<dbReference type="Proteomes" id="UP000197290">
    <property type="component" value="Unassembled WGS sequence"/>
</dbReference>
<dbReference type="GO" id="GO:0000976">
    <property type="term" value="F:transcription cis-regulatory region binding"/>
    <property type="evidence" value="ECO:0007669"/>
    <property type="project" value="TreeGrafter"/>
</dbReference>
<dbReference type="RefSeq" id="WP_088366423.1">
    <property type="nucleotide sequence ID" value="NZ_NBBI01000002.1"/>
</dbReference>
<dbReference type="PANTHER" id="PTHR30055">
    <property type="entry name" value="HTH-TYPE TRANSCRIPTIONAL REGULATOR RUTR"/>
    <property type="match status" value="1"/>
</dbReference>
<protein>
    <submittedName>
        <fullName evidence="6">HTH-type transcriptional regulator TtgR</fullName>
    </submittedName>
</protein>
<name>A0A245ZMR1_9SPHN</name>
<dbReference type="Gene3D" id="1.10.357.10">
    <property type="entry name" value="Tetracycline Repressor, domain 2"/>
    <property type="match status" value="1"/>
</dbReference>
<sequence length="218" mass="24049">MGKAKTPRRTQEQRTAETRTALFEAAVRAISRLGYTRASNAEIADEAGISRGAITHHFSTRAVFIAEVVRWVFEQEVVAYRELQRDWGVGSRVSDWPRISWEVLSRPSGVAVLEIFVASRSDPELAALIKPAQTAIEELAATAFLERLGAKQHDTAAIRLVVWAMRGLSLGREFIEDPEQIREAVDLLARLLEQAAPNGTMEELLALPPAPARATPIA</sequence>
<proteinExistence type="predicted"/>
<dbReference type="Pfam" id="PF17940">
    <property type="entry name" value="TetR_C_31"/>
    <property type="match status" value="1"/>
</dbReference>
<evidence type="ECO:0000259" key="5">
    <source>
        <dbReference type="PROSITE" id="PS50977"/>
    </source>
</evidence>
<evidence type="ECO:0000313" key="6">
    <source>
        <dbReference type="EMBL" id="OWK31024.1"/>
    </source>
</evidence>
<organism evidence="6 7">
    <name type="scientific">Sphingomonas dokdonensis</name>
    <dbReference type="NCBI Taxonomy" id="344880"/>
    <lineage>
        <taxon>Bacteria</taxon>
        <taxon>Pseudomonadati</taxon>
        <taxon>Pseudomonadota</taxon>
        <taxon>Alphaproteobacteria</taxon>
        <taxon>Sphingomonadales</taxon>
        <taxon>Sphingomonadaceae</taxon>
        <taxon>Sphingomonas</taxon>
    </lineage>
</organism>
<evidence type="ECO:0000256" key="2">
    <source>
        <dbReference type="ARBA" id="ARBA00023125"/>
    </source>
</evidence>
<dbReference type="AlphaFoldDB" id="A0A245ZMR1"/>
<reference evidence="6 7" key="1">
    <citation type="submission" date="2017-03" db="EMBL/GenBank/DDBJ databases">
        <title>Genome sequence of Sphingomonas dokdonensis DSM 21029.</title>
        <authorList>
            <person name="Poehlein A."/>
            <person name="Wuebbeler J.H."/>
            <person name="Steinbuechel A."/>
            <person name="Daniel R."/>
        </authorList>
    </citation>
    <scope>NUCLEOTIDE SEQUENCE [LARGE SCALE GENOMIC DNA]</scope>
    <source>
        <strain evidence="6 7">DSM 21029</strain>
    </source>
</reference>
<keyword evidence="1" id="KW-0805">Transcription regulation</keyword>
<dbReference type="PANTHER" id="PTHR30055:SF234">
    <property type="entry name" value="HTH-TYPE TRANSCRIPTIONAL REGULATOR BETI"/>
    <property type="match status" value="1"/>
</dbReference>
<dbReference type="PROSITE" id="PS50977">
    <property type="entry name" value="HTH_TETR_2"/>
    <property type="match status" value="1"/>
</dbReference>
<evidence type="ECO:0000256" key="4">
    <source>
        <dbReference type="PROSITE-ProRule" id="PRU00335"/>
    </source>
</evidence>
<dbReference type="InterPro" id="IPR009057">
    <property type="entry name" value="Homeodomain-like_sf"/>
</dbReference>
<dbReference type="EMBL" id="NBBI01000002">
    <property type="protein sequence ID" value="OWK31024.1"/>
    <property type="molecule type" value="Genomic_DNA"/>
</dbReference>
<dbReference type="InterPro" id="IPR050109">
    <property type="entry name" value="HTH-type_TetR-like_transc_reg"/>
</dbReference>
<dbReference type="PRINTS" id="PR00455">
    <property type="entry name" value="HTHTETR"/>
</dbReference>
<dbReference type="InterPro" id="IPR041583">
    <property type="entry name" value="TetR_C_31"/>
</dbReference>
<comment type="caution">
    <text evidence="6">The sequence shown here is derived from an EMBL/GenBank/DDBJ whole genome shotgun (WGS) entry which is preliminary data.</text>
</comment>
<feature type="DNA-binding region" description="H-T-H motif" evidence="4">
    <location>
        <begin position="39"/>
        <end position="58"/>
    </location>
</feature>
<dbReference type="SUPFAM" id="SSF46689">
    <property type="entry name" value="Homeodomain-like"/>
    <property type="match status" value="1"/>
</dbReference>
<dbReference type="Pfam" id="PF00440">
    <property type="entry name" value="TetR_N"/>
    <property type="match status" value="1"/>
</dbReference>
<evidence type="ECO:0000313" key="7">
    <source>
        <dbReference type="Proteomes" id="UP000197290"/>
    </source>
</evidence>
<evidence type="ECO:0000256" key="3">
    <source>
        <dbReference type="ARBA" id="ARBA00023163"/>
    </source>
</evidence>
<keyword evidence="3" id="KW-0804">Transcription</keyword>
<dbReference type="InterPro" id="IPR001647">
    <property type="entry name" value="HTH_TetR"/>
</dbReference>
<evidence type="ECO:0000256" key="1">
    <source>
        <dbReference type="ARBA" id="ARBA00023015"/>
    </source>
</evidence>
<dbReference type="OrthoDB" id="9816296at2"/>
<keyword evidence="2 4" id="KW-0238">DNA-binding</keyword>
<gene>
    <name evidence="6" type="primary">ttgR</name>
    <name evidence="6" type="ORF">SPDO_10290</name>
</gene>
<accession>A0A245ZMR1</accession>
<keyword evidence="7" id="KW-1185">Reference proteome</keyword>
<feature type="domain" description="HTH tetR-type" evidence="5">
    <location>
        <begin position="16"/>
        <end position="76"/>
    </location>
</feature>
<dbReference type="GO" id="GO:0003700">
    <property type="term" value="F:DNA-binding transcription factor activity"/>
    <property type="evidence" value="ECO:0007669"/>
    <property type="project" value="TreeGrafter"/>
</dbReference>